<protein>
    <submittedName>
        <fullName evidence="2">Uncharacterized protein</fullName>
    </submittedName>
</protein>
<feature type="region of interest" description="Disordered" evidence="1">
    <location>
        <begin position="234"/>
        <end position="256"/>
    </location>
</feature>
<evidence type="ECO:0000256" key="1">
    <source>
        <dbReference type="SAM" id="MobiDB-lite"/>
    </source>
</evidence>
<evidence type="ECO:0000313" key="2">
    <source>
        <dbReference type="EMBL" id="QIW99120.1"/>
    </source>
</evidence>
<dbReference type="Proteomes" id="UP000503462">
    <property type="component" value="Chromosome 3"/>
</dbReference>
<reference evidence="2 3" key="1">
    <citation type="journal article" date="2016" name="Sci. Rep.">
        <title>Peltaster fructicola genome reveals evolution from an invasive phytopathogen to an ectophytic parasite.</title>
        <authorList>
            <person name="Xu C."/>
            <person name="Chen H."/>
            <person name="Gleason M.L."/>
            <person name="Xu J.R."/>
            <person name="Liu H."/>
            <person name="Zhang R."/>
            <person name="Sun G."/>
        </authorList>
    </citation>
    <scope>NUCLEOTIDE SEQUENCE [LARGE SCALE GENOMIC DNA]</scope>
    <source>
        <strain evidence="2 3">LNHT1506</strain>
    </source>
</reference>
<evidence type="ECO:0000313" key="3">
    <source>
        <dbReference type="Proteomes" id="UP000503462"/>
    </source>
</evidence>
<dbReference type="EMBL" id="CP051141">
    <property type="protein sequence ID" value="QIW99120.1"/>
    <property type="molecule type" value="Genomic_DNA"/>
</dbReference>
<name>A0A6H0XWT5_9PEZI</name>
<dbReference type="AlphaFoldDB" id="A0A6H0XWT5"/>
<gene>
    <name evidence="2" type="ORF">AMS68_004638</name>
</gene>
<keyword evidence="3" id="KW-1185">Reference proteome</keyword>
<organism evidence="2 3">
    <name type="scientific">Peltaster fructicola</name>
    <dbReference type="NCBI Taxonomy" id="286661"/>
    <lineage>
        <taxon>Eukaryota</taxon>
        <taxon>Fungi</taxon>
        <taxon>Dikarya</taxon>
        <taxon>Ascomycota</taxon>
        <taxon>Pezizomycotina</taxon>
        <taxon>Dothideomycetes</taxon>
        <taxon>Dothideomycetes incertae sedis</taxon>
        <taxon>Peltaster</taxon>
    </lineage>
</organism>
<accession>A0A6H0XWT5</accession>
<proteinExistence type="predicted"/>
<feature type="region of interest" description="Disordered" evidence="1">
    <location>
        <begin position="1"/>
        <end position="24"/>
    </location>
</feature>
<sequence length="256" mass="28646">MAEYRPEQAGAPATPHVGSIDPAQLDHTYEELDVDLWSRVPVTDKQGRNAVIQLNYQPVSQRGPPEQFRSEGRASARGAYVPDTEMCTFSQCATQHLQYDVYEHKDLGNHCQDIPHILTTDLSATDRRGRDEFKAFTKAQKRHLEVRKTQPVLTHSSRPDIVVPNYDLSLTGPVFRFSRTLEGVQDAKEKAKYIHQYEAVLPPSIQDDVPGDEDIDKVLTFFVMKASQAFDANTLPTPQARGSRASGVPDTDLVSI</sequence>